<evidence type="ECO:0000259" key="1">
    <source>
        <dbReference type="Pfam" id="PF03372"/>
    </source>
</evidence>
<organism evidence="2 3">
    <name type="scientific">Limosa lapponica baueri</name>
    <dbReference type="NCBI Taxonomy" id="1758121"/>
    <lineage>
        <taxon>Eukaryota</taxon>
        <taxon>Metazoa</taxon>
        <taxon>Chordata</taxon>
        <taxon>Craniata</taxon>
        <taxon>Vertebrata</taxon>
        <taxon>Euteleostomi</taxon>
        <taxon>Archelosauria</taxon>
        <taxon>Archosauria</taxon>
        <taxon>Dinosauria</taxon>
        <taxon>Saurischia</taxon>
        <taxon>Theropoda</taxon>
        <taxon>Coelurosauria</taxon>
        <taxon>Aves</taxon>
        <taxon>Neognathae</taxon>
        <taxon>Neoaves</taxon>
        <taxon>Charadriiformes</taxon>
        <taxon>Scolopacidae</taxon>
        <taxon>Limosa</taxon>
    </lineage>
</organism>
<proteinExistence type="predicted"/>
<dbReference type="GO" id="GO:0061343">
    <property type="term" value="P:cell adhesion involved in heart morphogenesis"/>
    <property type="evidence" value="ECO:0007669"/>
    <property type="project" value="TreeGrafter"/>
</dbReference>
<sequence>MGKKQEELEAIVQQENCDVAITEMWWDDFRDWSAALDGYKLFRRDRQGRKGGGVALHARECYECLELNDGDNRVESLWVRIRGRVNKADIMVGVCYRPPNQDLEVDKIFYKQLGEISKSLALAFVGDFNLLDISWEHNTAEREQSRRFLECVEDIFLTQLVREPTREGALLDLLFVNREVLVGNVRVGGCLGHSDHEITEVLIVGEARREVSRTATLDFQREDFGLFRSLVERMPWEAVLKGKGIQEGWTFFKKEVLKVQEQAVPRCYKTSH</sequence>
<dbReference type="InterPro" id="IPR005135">
    <property type="entry name" value="Endo/exonuclease/phosphatase"/>
</dbReference>
<dbReference type="PANTHER" id="PTHR33395:SF22">
    <property type="entry name" value="REVERSE TRANSCRIPTASE DOMAIN-CONTAINING PROTEIN"/>
    <property type="match status" value="1"/>
</dbReference>
<dbReference type="Pfam" id="PF03372">
    <property type="entry name" value="Exo_endo_phos"/>
    <property type="match status" value="1"/>
</dbReference>
<dbReference type="GO" id="GO:0031012">
    <property type="term" value="C:extracellular matrix"/>
    <property type="evidence" value="ECO:0007669"/>
    <property type="project" value="TreeGrafter"/>
</dbReference>
<accession>A0A2I0SZ79</accession>
<reference evidence="3" key="1">
    <citation type="submission" date="2017-11" db="EMBL/GenBank/DDBJ databases">
        <authorList>
            <person name="Lima N.C."/>
            <person name="Parody-Merino A.M."/>
            <person name="Battley P.F."/>
            <person name="Fidler A.E."/>
            <person name="Prosdocimi F."/>
        </authorList>
    </citation>
    <scope>NUCLEOTIDE SEQUENCE [LARGE SCALE GENOMIC DNA]</scope>
</reference>
<dbReference type="PANTHER" id="PTHR33395">
    <property type="entry name" value="TRANSCRIPTASE, PUTATIVE-RELATED-RELATED"/>
    <property type="match status" value="1"/>
</dbReference>
<dbReference type="AlphaFoldDB" id="A0A2I0SZ79"/>
<reference evidence="3" key="2">
    <citation type="submission" date="2017-12" db="EMBL/GenBank/DDBJ databases">
        <title>Genome sequence of the Bar-tailed Godwit (Limosa lapponica baueri).</title>
        <authorList>
            <person name="Lima N.C.B."/>
            <person name="Parody-Merino A.M."/>
            <person name="Battley P.F."/>
            <person name="Fidler A.E."/>
            <person name="Prosdocimi F."/>
        </authorList>
    </citation>
    <scope>NUCLEOTIDE SEQUENCE [LARGE SCALE GENOMIC DNA]</scope>
</reference>
<dbReference type="OrthoDB" id="6152807at2759"/>
<name>A0A2I0SZ79_LIMLA</name>
<feature type="domain" description="Endonuclease/exonuclease/phosphatase" evidence="1">
    <location>
        <begin position="6"/>
        <end position="196"/>
    </location>
</feature>
<dbReference type="Proteomes" id="UP000233556">
    <property type="component" value="Unassembled WGS sequence"/>
</dbReference>
<keyword evidence="3" id="KW-1185">Reference proteome</keyword>
<evidence type="ECO:0000313" key="2">
    <source>
        <dbReference type="EMBL" id="PKU26822.1"/>
    </source>
</evidence>
<protein>
    <submittedName>
        <fullName evidence="2">Adaptin ear-binding coat-associated protein 1</fullName>
    </submittedName>
</protein>
<dbReference type="InterPro" id="IPR036691">
    <property type="entry name" value="Endo/exonu/phosph_ase_sf"/>
</dbReference>
<gene>
    <name evidence="2" type="ORF">llap_22874</name>
</gene>
<dbReference type="Gene3D" id="3.60.10.10">
    <property type="entry name" value="Endonuclease/exonuclease/phosphatase"/>
    <property type="match status" value="1"/>
</dbReference>
<evidence type="ECO:0000313" key="3">
    <source>
        <dbReference type="Proteomes" id="UP000233556"/>
    </source>
</evidence>
<dbReference type="GO" id="GO:0007508">
    <property type="term" value="P:larval heart development"/>
    <property type="evidence" value="ECO:0007669"/>
    <property type="project" value="TreeGrafter"/>
</dbReference>
<dbReference type="EMBL" id="KZ535662">
    <property type="protein sequence ID" value="PKU26822.1"/>
    <property type="molecule type" value="Genomic_DNA"/>
</dbReference>
<dbReference type="GO" id="GO:0003824">
    <property type="term" value="F:catalytic activity"/>
    <property type="evidence" value="ECO:0007669"/>
    <property type="project" value="InterPro"/>
</dbReference>
<dbReference type="SUPFAM" id="SSF56219">
    <property type="entry name" value="DNase I-like"/>
    <property type="match status" value="1"/>
</dbReference>